<name>A0A0E0NFS7_ORYRU</name>
<dbReference type="AlphaFoldDB" id="A0A0E0NFS7"/>
<reference evidence="2" key="1">
    <citation type="submission" date="2013-06" db="EMBL/GenBank/DDBJ databases">
        <authorList>
            <person name="Zhao Q."/>
        </authorList>
    </citation>
    <scope>NUCLEOTIDE SEQUENCE</scope>
    <source>
        <strain evidence="2">cv. W1943</strain>
    </source>
</reference>
<evidence type="ECO:0000313" key="2">
    <source>
        <dbReference type="Proteomes" id="UP000008022"/>
    </source>
</evidence>
<evidence type="ECO:0000313" key="1">
    <source>
        <dbReference type="EnsemblPlants" id="ORUFI02G19880.1"/>
    </source>
</evidence>
<sequence length="67" mass="7893">MMIHYWLMHLAQRASLGREVLLLKHHQQLRNYSRKVTAMRKKPLLACQLTLDPVYMHAHSSILATKL</sequence>
<dbReference type="EnsemblPlants" id="ORUFI02G19880.1">
    <property type="protein sequence ID" value="ORUFI02G19880.1"/>
    <property type="gene ID" value="ORUFI02G19880"/>
</dbReference>
<dbReference type="Gramene" id="ORUFI02G19880.1">
    <property type="protein sequence ID" value="ORUFI02G19880.1"/>
    <property type="gene ID" value="ORUFI02G19880"/>
</dbReference>
<proteinExistence type="predicted"/>
<dbReference type="HOGENOM" id="CLU_2816928_0_0_1"/>
<organism evidence="1 2">
    <name type="scientific">Oryza rufipogon</name>
    <name type="common">Brownbeard rice</name>
    <name type="synonym">Asian wild rice</name>
    <dbReference type="NCBI Taxonomy" id="4529"/>
    <lineage>
        <taxon>Eukaryota</taxon>
        <taxon>Viridiplantae</taxon>
        <taxon>Streptophyta</taxon>
        <taxon>Embryophyta</taxon>
        <taxon>Tracheophyta</taxon>
        <taxon>Spermatophyta</taxon>
        <taxon>Magnoliopsida</taxon>
        <taxon>Liliopsida</taxon>
        <taxon>Poales</taxon>
        <taxon>Poaceae</taxon>
        <taxon>BOP clade</taxon>
        <taxon>Oryzoideae</taxon>
        <taxon>Oryzeae</taxon>
        <taxon>Oryzinae</taxon>
        <taxon>Oryza</taxon>
    </lineage>
</organism>
<keyword evidence="2" id="KW-1185">Reference proteome</keyword>
<dbReference type="Proteomes" id="UP000008022">
    <property type="component" value="Unassembled WGS sequence"/>
</dbReference>
<reference evidence="1" key="2">
    <citation type="submission" date="2015-06" db="UniProtKB">
        <authorList>
            <consortium name="EnsemblPlants"/>
        </authorList>
    </citation>
    <scope>IDENTIFICATION</scope>
</reference>
<accession>A0A0E0NFS7</accession>
<protein>
    <submittedName>
        <fullName evidence="1">Uncharacterized protein</fullName>
    </submittedName>
</protein>